<evidence type="ECO:0000313" key="7">
    <source>
        <dbReference type="EMBL" id="GAA0735627.1"/>
    </source>
</evidence>
<dbReference type="SMART" id="SM00470">
    <property type="entry name" value="ParB"/>
    <property type="match status" value="1"/>
</dbReference>
<dbReference type="InterPro" id="IPR015840">
    <property type="entry name" value="DNA_MeTrfase_ParB"/>
</dbReference>
<evidence type="ECO:0000256" key="1">
    <source>
        <dbReference type="ARBA" id="ARBA00006594"/>
    </source>
</evidence>
<dbReference type="PROSITE" id="PS00092">
    <property type="entry name" value="N6_MTASE"/>
    <property type="match status" value="1"/>
</dbReference>
<dbReference type="InterPro" id="IPR002052">
    <property type="entry name" value="DNA_methylase_N6_adenine_CS"/>
</dbReference>
<dbReference type="Pfam" id="PF02195">
    <property type="entry name" value="ParB_N"/>
    <property type="match status" value="1"/>
</dbReference>
<sequence length="410" mass="47778">MELKYINISQIKPYENNPRNNDEAVQKVAESIKEFGFKVPIIIDKRNVIITGHTRYKAAKELKIESIPVIKAEDLTMQQVNAFRIMDNKSSEIASWDYESLLKEMESLKLENYDIQFTGFQLEEVERLFDEYNPKEIQEDETFDIEHEINSIEEPITKKGDIWFLGNHRLLCGDSILESDVSKLMDGHKAKMIFTDPPYNVNYEGGTEEKLTIQNDNMSDSEFYNFLLSVFKNYYSLMEEGASIYVCHADSEGENFRRAYREAGLKLAECIIWVKDNFVMGRQDYHWRHEPILYGWKEGKGHYFTDDRTQDTVWEISKPKRNAEHPTMKPISLCSKAIKNSSRPKDIVVDLFGGSGSTLMAAEETERICYTMEIDEKYCDVIVQRYINQYGVDKVFLLRDGIKTSYSEVE</sequence>
<gene>
    <name evidence="7" type="ORF">GCM10008906_09570</name>
</gene>
<reference evidence="7 8" key="1">
    <citation type="journal article" date="2019" name="Int. J. Syst. Evol. Microbiol.">
        <title>The Global Catalogue of Microorganisms (GCM) 10K type strain sequencing project: providing services to taxonomists for standard genome sequencing and annotation.</title>
        <authorList>
            <consortium name="The Broad Institute Genomics Platform"/>
            <consortium name="The Broad Institute Genome Sequencing Center for Infectious Disease"/>
            <person name="Wu L."/>
            <person name="Ma J."/>
        </authorList>
    </citation>
    <scope>NUCLEOTIDE SEQUENCE [LARGE SCALE GENOMIC DNA]</scope>
    <source>
        <strain evidence="7 8">JCM 1407</strain>
    </source>
</reference>
<keyword evidence="4" id="KW-0680">Restriction system</keyword>
<dbReference type="InterPro" id="IPR001091">
    <property type="entry name" value="RM_Methyltransferase"/>
</dbReference>
<dbReference type="PANTHER" id="PTHR33375">
    <property type="entry name" value="CHROMOSOME-PARTITIONING PROTEIN PARB-RELATED"/>
    <property type="match status" value="1"/>
</dbReference>
<evidence type="ECO:0000256" key="2">
    <source>
        <dbReference type="ARBA" id="ARBA00022603"/>
    </source>
</evidence>
<keyword evidence="2 7" id="KW-0489">Methyltransferase</keyword>
<evidence type="ECO:0000256" key="5">
    <source>
        <dbReference type="RuleBase" id="RU362026"/>
    </source>
</evidence>
<dbReference type="Proteomes" id="UP001501510">
    <property type="component" value="Unassembled WGS sequence"/>
</dbReference>
<feature type="domain" description="ParB-like N-terminal" evidence="6">
    <location>
        <begin position="4"/>
        <end position="89"/>
    </location>
</feature>
<dbReference type="Pfam" id="PF01555">
    <property type="entry name" value="N6_N4_Mtase"/>
    <property type="match status" value="1"/>
</dbReference>
<dbReference type="Gene3D" id="3.90.1530.10">
    <property type="entry name" value="Conserved hypothetical protein from pyrococcus furiosus pfu- 392566-001, ParB domain"/>
    <property type="match status" value="1"/>
</dbReference>
<dbReference type="Gene3D" id="3.40.50.150">
    <property type="entry name" value="Vaccinia Virus protein VP39"/>
    <property type="match status" value="1"/>
</dbReference>
<evidence type="ECO:0000313" key="8">
    <source>
        <dbReference type="Proteomes" id="UP001501510"/>
    </source>
</evidence>
<accession>A0ABN1JCG3</accession>
<dbReference type="InterPro" id="IPR002941">
    <property type="entry name" value="DNA_methylase_N4/N6"/>
</dbReference>
<protein>
    <recommendedName>
        <fullName evidence="5">Methyltransferase</fullName>
        <ecNumber evidence="5">2.1.1.-</ecNumber>
    </recommendedName>
</protein>
<proteinExistence type="inferred from homology"/>
<dbReference type="CDD" id="cd16402">
    <property type="entry name" value="ParB_N_like_MT"/>
    <property type="match status" value="1"/>
</dbReference>
<evidence type="ECO:0000256" key="3">
    <source>
        <dbReference type="ARBA" id="ARBA00022679"/>
    </source>
</evidence>
<comment type="similarity">
    <text evidence="1 5">Belongs to the N(4)/N(6)-methyltransferase family.</text>
</comment>
<name>A0ABN1JCG3_9CLOT</name>
<dbReference type="GO" id="GO:0008168">
    <property type="term" value="F:methyltransferase activity"/>
    <property type="evidence" value="ECO:0007669"/>
    <property type="project" value="UniProtKB-KW"/>
</dbReference>
<dbReference type="InterPro" id="IPR029063">
    <property type="entry name" value="SAM-dependent_MTases_sf"/>
</dbReference>
<dbReference type="EC" id="2.1.1.-" evidence="5"/>
<dbReference type="InterPro" id="IPR050336">
    <property type="entry name" value="Chromosome_partition/occlusion"/>
</dbReference>
<dbReference type="RefSeq" id="WP_343759392.1">
    <property type="nucleotide sequence ID" value="NZ_BAAACG010000006.1"/>
</dbReference>
<evidence type="ECO:0000256" key="4">
    <source>
        <dbReference type="ARBA" id="ARBA00022747"/>
    </source>
</evidence>
<dbReference type="PRINTS" id="PR00508">
    <property type="entry name" value="S21N4MTFRASE"/>
</dbReference>
<dbReference type="PIRSF" id="PIRSF036758">
    <property type="entry name" value="Aden_M_ParB"/>
    <property type="match status" value="1"/>
</dbReference>
<comment type="caution">
    <text evidence="7">The sequence shown here is derived from an EMBL/GenBank/DDBJ whole genome shotgun (WGS) entry which is preliminary data.</text>
</comment>
<evidence type="ECO:0000259" key="6">
    <source>
        <dbReference type="SMART" id="SM00470"/>
    </source>
</evidence>
<dbReference type="InterPro" id="IPR036086">
    <property type="entry name" value="ParB/Sulfiredoxin_sf"/>
</dbReference>
<dbReference type="PANTHER" id="PTHR33375:SF1">
    <property type="entry name" value="CHROMOSOME-PARTITIONING PROTEIN PARB-RELATED"/>
    <property type="match status" value="1"/>
</dbReference>
<organism evidence="7 8">
    <name type="scientific">Clostridium oceanicum</name>
    <dbReference type="NCBI Taxonomy" id="1543"/>
    <lineage>
        <taxon>Bacteria</taxon>
        <taxon>Bacillati</taxon>
        <taxon>Bacillota</taxon>
        <taxon>Clostridia</taxon>
        <taxon>Eubacteriales</taxon>
        <taxon>Clostridiaceae</taxon>
        <taxon>Clostridium</taxon>
    </lineage>
</organism>
<dbReference type="EMBL" id="BAAACG010000006">
    <property type="protein sequence ID" value="GAA0735627.1"/>
    <property type="molecule type" value="Genomic_DNA"/>
</dbReference>
<keyword evidence="3" id="KW-0808">Transferase</keyword>
<dbReference type="SUPFAM" id="SSF53335">
    <property type="entry name" value="S-adenosyl-L-methionine-dependent methyltransferases"/>
    <property type="match status" value="1"/>
</dbReference>
<dbReference type="InterPro" id="IPR003115">
    <property type="entry name" value="ParB_N"/>
</dbReference>
<dbReference type="GO" id="GO:0032259">
    <property type="term" value="P:methylation"/>
    <property type="evidence" value="ECO:0007669"/>
    <property type="project" value="UniProtKB-KW"/>
</dbReference>
<keyword evidence="8" id="KW-1185">Reference proteome</keyword>
<dbReference type="SUPFAM" id="SSF110849">
    <property type="entry name" value="ParB/Sulfiredoxin"/>
    <property type="match status" value="1"/>
</dbReference>